<gene>
    <name evidence="4" type="primary">20351395</name>
    <name evidence="3" type="ORF">GGTG_10937</name>
</gene>
<evidence type="ECO:0000313" key="4">
    <source>
        <dbReference type="EnsemblFungi" id="EJT71683"/>
    </source>
</evidence>
<feature type="compositionally biased region" description="Polar residues" evidence="1">
    <location>
        <begin position="45"/>
        <end position="77"/>
    </location>
</feature>
<keyword evidence="2" id="KW-0472">Membrane</keyword>
<dbReference type="EnsemblFungi" id="EJT71683">
    <property type="protein sequence ID" value="EJT71683"/>
    <property type="gene ID" value="GGTG_10937"/>
</dbReference>
<evidence type="ECO:0000313" key="5">
    <source>
        <dbReference type="Proteomes" id="UP000006039"/>
    </source>
</evidence>
<reference evidence="4" key="5">
    <citation type="submission" date="2018-04" db="UniProtKB">
        <authorList>
            <consortium name="EnsemblFungi"/>
        </authorList>
    </citation>
    <scope>IDENTIFICATION</scope>
    <source>
        <strain evidence="4">R3-111a-1</strain>
    </source>
</reference>
<dbReference type="RefSeq" id="XP_009227080.1">
    <property type="nucleotide sequence ID" value="XM_009228816.1"/>
</dbReference>
<evidence type="ECO:0000256" key="2">
    <source>
        <dbReference type="SAM" id="Phobius"/>
    </source>
</evidence>
<protein>
    <submittedName>
        <fullName evidence="3 4">Uncharacterized protein</fullName>
    </submittedName>
</protein>
<evidence type="ECO:0000256" key="1">
    <source>
        <dbReference type="SAM" id="MobiDB-lite"/>
    </source>
</evidence>
<dbReference type="GeneID" id="20351395"/>
<reference evidence="3" key="3">
    <citation type="submission" date="2010-09" db="EMBL/GenBank/DDBJ databases">
        <title>Annotation of Gaeumannomyces graminis var. tritici R3-111a-1.</title>
        <authorList>
            <consortium name="The Broad Institute Genome Sequencing Platform"/>
            <person name="Ma L.-J."/>
            <person name="Dead R."/>
            <person name="Young S.K."/>
            <person name="Zeng Q."/>
            <person name="Gargeya S."/>
            <person name="Fitzgerald M."/>
            <person name="Haas B."/>
            <person name="Abouelleil A."/>
            <person name="Alvarado L."/>
            <person name="Arachchi H.M."/>
            <person name="Berlin A."/>
            <person name="Brown A."/>
            <person name="Chapman S.B."/>
            <person name="Chen Z."/>
            <person name="Dunbar C."/>
            <person name="Freedman E."/>
            <person name="Gearin G."/>
            <person name="Gellesch M."/>
            <person name="Goldberg J."/>
            <person name="Griggs A."/>
            <person name="Gujja S."/>
            <person name="Heiman D."/>
            <person name="Howarth C."/>
            <person name="Larson L."/>
            <person name="Lui A."/>
            <person name="MacDonald P.J.P."/>
            <person name="Mehta T."/>
            <person name="Montmayeur A."/>
            <person name="Murphy C."/>
            <person name="Neiman D."/>
            <person name="Pearson M."/>
            <person name="Priest M."/>
            <person name="Roberts A."/>
            <person name="Saif S."/>
            <person name="Shea T."/>
            <person name="Shenoy N."/>
            <person name="Sisk P."/>
            <person name="Stolte C."/>
            <person name="Sykes S."/>
            <person name="Yandava C."/>
            <person name="Wortman J."/>
            <person name="Nusbaum C."/>
            <person name="Birren B."/>
        </authorList>
    </citation>
    <scope>NUCLEOTIDE SEQUENCE</scope>
    <source>
        <strain evidence="3">R3-111a-1</strain>
    </source>
</reference>
<name>J3PBR6_GAET3</name>
<accession>J3PBR6</accession>
<keyword evidence="2" id="KW-0812">Transmembrane</keyword>
<feature type="region of interest" description="Disordered" evidence="1">
    <location>
        <begin position="1"/>
        <end position="77"/>
    </location>
</feature>
<reference evidence="4" key="4">
    <citation type="journal article" date="2015" name="G3 (Bethesda)">
        <title>Genome sequences of three phytopathogenic species of the Magnaporthaceae family of fungi.</title>
        <authorList>
            <person name="Okagaki L.H."/>
            <person name="Nunes C.C."/>
            <person name="Sailsbery J."/>
            <person name="Clay B."/>
            <person name="Brown D."/>
            <person name="John T."/>
            <person name="Oh Y."/>
            <person name="Young N."/>
            <person name="Fitzgerald M."/>
            <person name="Haas B.J."/>
            <person name="Zeng Q."/>
            <person name="Young S."/>
            <person name="Adiconis X."/>
            <person name="Fan L."/>
            <person name="Levin J.Z."/>
            <person name="Mitchell T.K."/>
            <person name="Okubara P.A."/>
            <person name="Farman M.L."/>
            <person name="Kohn L.M."/>
            <person name="Birren B."/>
            <person name="Ma L.-J."/>
            <person name="Dean R.A."/>
        </authorList>
    </citation>
    <scope>NUCLEOTIDE SEQUENCE</scope>
    <source>
        <strain evidence="4">R3-111a-1</strain>
    </source>
</reference>
<dbReference type="VEuPathDB" id="FungiDB:GGTG_10937"/>
<feature type="compositionally biased region" description="Polar residues" evidence="1">
    <location>
        <begin position="1"/>
        <end position="14"/>
    </location>
</feature>
<keyword evidence="5" id="KW-1185">Reference proteome</keyword>
<sequence>MSTTTTTPGISLATTPGIPPASTPGIPPASTPGIPPASTPGIPPATTQPVTSSTLPTHSPTGSSSAGVATGQTNGIATGQTNGTTAACPATTCETHAGTIAGSIVGSVVGVSAIMLLAFWLYVRATKKGSHRREWADGLELSDAAPRHQQAHQQARRQERGGHQQSFDLEPFLLEPTPDKVIESELSSVIQLMEQHVENSYHTKQVPENQRELVQALERLGFGDGDVSASPEYMTSLALDGRTRRAALRAVLSFTVFSAMEFRNASRGLSILPPSVVDFARMGLPKARKNGNQEATARAATQWRVLSAYLLHPHRSERSALVPNEAVVAPQAAALAGALNGFLAPFARAGQAENLQDVVLEAARLGYMLFSHPSEWRFEHAPIPAQGGGARGGGRLVVVGAGLIKMSPHGGSGAGTNPVRSIAPPVVLYV</sequence>
<keyword evidence="2" id="KW-1133">Transmembrane helix</keyword>
<feature type="compositionally biased region" description="Pro residues" evidence="1">
    <location>
        <begin position="17"/>
        <end position="43"/>
    </location>
</feature>
<feature type="region of interest" description="Disordered" evidence="1">
    <location>
        <begin position="141"/>
        <end position="165"/>
    </location>
</feature>
<dbReference type="OrthoDB" id="5421765at2759"/>
<dbReference type="HOGENOM" id="CLU_645688_0_0_1"/>
<organism evidence="3">
    <name type="scientific">Gaeumannomyces tritici (strain R3-111a-1)</name>
    <name type="common">Wheat and barley take-all root rot fungus</name>
    <name type="synonym">Gaeumannomyces graminis var. tritici</name>
    <dbReference type="NCBI Taxonomy" id="644352"/>
    <lineage>
        <taxon>Eukaryota</taxon>
        <taxon>Fungi</taxon>
        <taxon>Dikarya</taxon>
        <taxon>Ascomycota</taxon>
        <taxon>Pezizomycotina</taxon>
        <taxon>Sordariomycetes</taxon>
        <taxon>Sordariomycetidae</taxon>
        <taxon>Magnaporthales</taxon>
        <taxon>Magnaporthaceae</taxon>
        <taxon>Gaeumannomyces</taxon>
    </lineage>
</organism>
<proteinExistence type="predicted"/>
<reference evidence="5" key="1">
    <citation type="submission" date="2010-07" db="EMBL/GenBank/DDBJ databases">
        <title>The genome sequence of Gaeumannomyces graminis var. tritici strain R3-111a-1.</title>
        <authorList>
            <consortium name="The Broad Institute Genome Sequencing Platform"/>
            <person name="Ma L.-J."/>
            <person name="Dead R."/>
            <person name="Young S."/>
            <person name="Zeng Q."/>
            <person name="Koehrsen M."/>
            <person name="Alvarado L."/>
            <person name="Berlin A."/>
            <person name="Chapman S.B."/>
            <person name="Chen Z."/>
            <person name="Freedman E."/>
            <person name="Gellesch M."/>
            <person name="Goldberg J."/>
            <person name="Griggs A."/>
            <person name="Gujja S."/>
            <person name="Heilman E.R."/>
            <person name="Heiman D."/>
            <person name="Hepburn T."/>
            <person name="Howarth C."/>
            <person name="Jen D."/>
            <person name="Larson L."/>
            <person name="Mehta T."/>
            <person name="Neiman D."/>
            <person name="Pearson M."/>
            <person name="Roberts A."/>
            <person name="Saif S."/>
            <person name="Shea T."/>
            <person name="Shenoy N."/>
            <person name="Sisk P."/>
            <person name="Stolte C."/>
            <person name="Sykes S."/>
            <person name="Walk T."/>
            <person name="White J."/>
            <person name="Yandava C."/>
            <person name="Haas B."/>
            <person name="Nusbaum C."/>
            <person name="Birren B."/>
        </authorList>
    </citation>
    <scope>NUCLEOTIDE SEQUENCE [LARGE SCALE GENOMIC DNA]</scope>
    <source>
        <strain evidence="5">R3-111a-1</strain>
    </source>
</reference>
<dbReference type="Proteomes" id="UP000006039">
    <property type="component" value="Unassembled WGS sequence"/>
</dbReference>
<evidence type="ECO:0000313" key="3">
    <source>
        <dbReference type="EMBL" id="EJT71683.1"/>
    </source>
</evidence>
<dbReference type="EMBL" id="GL385400">
    <property type="protein sequence ID" value="EJT71683.1"/>
    <property type="molecule type" value="Genomic_DNA"/>
</dbReference>
<feature type="transmembrane region" description="Helical" evidence="2">
    <location>
        <begin position="100"/>
        <end position="123"/>
    </location>
</feature>
<dbReference type="STRING" id="644352.J3PBR6"/>
<reference evidence="3" key="2">
    <citation type="submission" date="2010-07" db="EMBL/GenBank/DDBJ databases">
        <authorList>
            <consortium name="The Broad Institute Genome Sequencing Platform"/>
            <consortium name="Broad Institute Genome Sequencing Center for Infectious Disease"/>
            <person name="Ma L.-J."/>
            <person name="Dead R."/>
            <person name="Young S."/>
            <person name="Zeng Q."/>
            <person name="Koehrsen M."/>
            <person name="Alvarado L."/>
            <person name="Berlin A."/>
            <person name="Chapman S.B."/>
            <person name="Chen Z."/>
            <person name="Freedman E."/>
            <person name="Gellesch M."/>
            <person name="Goldberg J."/>
            <person name="Griggs A."/>
            <person name="Gujja S."/>
            <person name="Heilman E.R."/>
            <person name="Heiman D."/>
            <person name="Hepburn T."/>
            <person name="Howarth C."/>
            <person name="Jen D."/>
            <person name="Larson L."/>
            <person name="Mehta T."/>
            <person name="Neiman D."/>
            <person name="Pearson M."/>
            <person name="Roberts A."/>
            <person name="Saif S."/>
            <person name="Shea T."/>
            <person name="Shenoy N."/>
            <person name="Sisk P."/>
            <person name="Stolte C."/>
            <person name="Sykes S."/>
            <person name="Walk T."/>
            <person name="White J."/>
            <person name="Yandava C."/>
            <person name="Haas B."/>
            <person name="Nusbaum C."/>
            <person name="Birren B."/>
        </authorList>
    </citation>
    <scope>NUCLEOTIDE SEQUENCE</scope>
    <source>
        <strain evidence="3">R3-111a-1</strain>
    </source>
</reference>
<dbReference type="eggNOG" id="ENOG502SVX1">
    <property type="taxonomic scope" value="Eukaryota"/>
</dbReference>
<dbReference type="AlphaFoldDB" id="J3PBR6"/>